<dbReference type="PROSITE" id="PS51318">
    <property type="entry name" value="TAT"/>
    <property type="match status" value="1"/>
</dbReference>
<dbReference type="SUPFAM" id="SSF88713">
    <property type="entry name" value="Glycoside hydrolase/deacetylase"/>
    <property type="match status" value="1"/>
</dbReference>
<feature type="domain" description="NodB homology" evidence="4">
    <location>
        <begin position="128"/>
        <end position="292"/>
    </location>
</feature>
<dbReference type="GO" id="GO:0016810">
    <property type="term" value="F:hydrolase activity, acting on carbon-nitrogen (but not peptide) bonds"/>
    <property type="evidence" value="ECO:0007669"/>
    <property type="project" value="InterPro"/>
</dbReference>
<dbReference type="RefSeq" id="WP_146918674.1">
    <property type="nucleotide sequence ID" value="NZ_CP042430.1"/>
</dbReference>
<keyword evidence="2 3" id="KW-0732">Signal</keyword>
<evidence type="ECO:0000259" key="4">
    <source>
        <dbReference type="PROSITE" id="PS51677"/>
    </source>
</evidence>
<gene>
    <name evidence="5" type="ORF">FSW04_09635</name>
</gene>
<dbReference type="InterPro" id="IPR051398">
    <property type="entry name" value="Polysacch_Deacetylase"/>
</dbReference>
<evidence type="ECO:0000256" key="1">
    <source>
        <dbReference type="ARBA" id="ARBA00004613"/>
    </source>
</evidence>
<protein>
    <submittedName>
        <fullName evidence="5">Polysaccharide deacetylase family protein</fullName>
    </submittedName>
</protein>
<dbReference type="InterPro" id="IPR011330">
    <property type="entry name" value="Glyco_hydro/deAcase_b/a-brl"/>
</dbReference>
<name>A0A5B8U420_9ACTN</name>
<dbReference type="PROSITE" id="PS51257">
    <property type="entry name" value="PROKAR_LIPOPROTEIN"/>
    <property type="match status" value="1"/>
</dbReference>
<dbReference type="KEGG" id="bsol:FSW04_09635"/>
<evidence type="ECO:0000256" key="3">
    <source>
        <dbReference type="SAM" id="SignalP"/>
    </source>
</evidence>
<dbReference type="PANTHER" id="PTHR34216:SF3">
    <property type="entry name" value="POLY-BETA-1,6-N-ACETYL-D-GLUCOSAMINE N-DEACETYLASE"/>
    <property type="match status" value="1"/>
</dbReference>
<dbReference type="Proteomes" id="UP000321805">
    <property type="component" value="Chromosome"/>
</dbReference>
<dbReference type="PANTHER" id="PTHR34216">
    <property type="match status" value="1"/>
</dbReference>
<evidence type="ECO:0000313" key="6">
    <source>
        <dbReference type="Proteomes" id="UP000321805"/>
    </source>
</evidence>
<dbReference type="Pfam" id="PF01522">
    <property type="entry name" value="Polysacc_deac_1"/>
    <property type="match status" value="1"/>
</dbReference>
<dbReference type="OrthoDB" id="9782872at2"/>
<comment type="subcellular location">
    <subcellularLocation>
        <location evidence="1">Secreted</location>
    </subcellularLocation>
</comment>
<proteinExistence type="predicted"/>
<evidence type="ECO:0000313" key="5">
    <source>
        <dbReference type="EMBL" id="QEC47804.1"/>
    </source>
</evidence>
<accession>A0A5B8U420</accession>
<keyword evidence="6" id="KW-1185">Reference proteome</keyword>
<organism evidence="5 6">
    <name type="scientific">Baekduia soli</name>
    <dbReference type="NCBI Taxonomy" id="496014"/>
    <lineage>
        <taxon>Bacteria</taxon>
        <taxon>Bacillati</taxon>
        <taxon>Actinomycetota</taxon>
        <taxon>Thermoleophilia</taxon>
        <taxon>Solirubrobacterales</taxon>
        <taxon>Baekduiaceae</taxon>
        <taxon>Baekduia</taxon>
    </lineage>
</organism>
<dbReference type="CDD" id="cd10918">
    <property type="entry name" value="CE4_NodB_like_5s_6s"/>
    <property type="match status" value="1"/>
</dbReference>
<feature type="signal peptide" evidence="3">
    <location>
        <begin position="1"/>
        <end position="20"/>
    </location>
</feature>
<dbReference type="AlphaFoldDB" id="A0A5B8U420"/>
<dbReference type="GO" id="GO:0005576">
    <property type="term" value="C:extracellular region"/>
    <property type="evidence" value="ECO:0007669"/>
    <property type="project" value="UniProtKB-SubCell"/>
</dbReference>
<dbReference type="InterPro" id="IPR006311">
    <property type="entry name" value="TAT_signal"/>
</dbReference>
<dbReference type="InterPro" id="IPR002509">
    <property type="entry name" value="NODB_dom"/>
</dbReference>
<dbReference type="EMBL" id="CP042430">
    <property type="protein sequence ID" value="QEC47804.1"/>
    <property type="molecule type" value="Genomic_DNA"/>
</dbReference>
<sequence>MPRRALILLAALAGTGAAAAGCGGGSPTTPTAAAPAPVQQVANGPARAAAPAVARRRPVHVAPSRAAVPILMYHVIGIPPAGAAYPGLWVAPDAFRAQVDALAGAGFTAVTLDTVLDAWQGRARLPAHPVVLSFDDGYLGQGTVAMPVLAARGWPGVINVVVKNIGIPGGISLTRLRQMVRAGWEVDAHSLTHPDLTTLAAAALAHELAGSRAQLRARLGVAVDAFCYPAGRYDAAVEAAARAAGYRAATTEVPGAARPGDDPWALPRIRVSGGDVPAAVLARVRAALGSGA</sequence>
<feature type="chain" id="PRO_5039400935" evidence="3">
    <location>
        <begin position="21"/>
        <end position="292"/>
    </location>
</feature>
<dbReference type="Gene3D" id="3.20.20.370">
    <property type="entry name" value="Glycoside hydrolase/deacetylase"/>
    <property type="match status" value="1"/>
</dbReference>
<dbReference type="PROSITE" id="PS51677">
    <property type="entry name" value="NODB"/>
    <property type="match status" value="1"/>
</dbReference>
<reference evidence="5 6" key="1">
    <citation type="journal article" date="2018" name="J. Microbiol.">
        <title>Baekduia soli gen. nov., sp. nov., a novel bacterium isolated from the soil of Baekdu Mountain and proposal of a novel family name, Baekduiaceae fam. nov.</title>
        <authorList>
            <person name="An D.S."/>
            <person name="Siddiqi M.Z."/>
            <person name="Kim K.H."/>
            <person name="Yu H.S."/>
            <person name="Im W.T."/>
        </authorList>
    </citation>
    <scope>NUCLEOTIDE SEQUENCE [LARGE SCALE GENOMIC DNA]</scope>
    <source>
        <strain evidence="5 6">BR7-21</strain>
    </source>
</reference>
<evidence type="ECO:0000256" key="2">
    <source>
        <dbReference type="ARBA" id="ARBA00022729"/>
    </source>
</evidence>
<dbReference type="GO" id="GO:0005975">
    <property type="term" value="P:carbohydrate metabolic process"/>
    <property type="evidence" value="ECO:0007669"/>
    <property type="project" value="InterPro"/>
</dbReference>